<proteinExistence type="predicted"/>
<dbReference type="Proteomes" id="UP000572051">
    <property type="component" value="Unassembled WGS sequence"/>
</dbReference>
<evidence type="ECO:0008006" key="5">
    <source>
        <dbReference type="Google" id="ProtNLM"/>
    </source>
</evidence>
<accession>A0A7Z0EQ84</accession>
<keyword evidence="1" id="KW-0812">Transmembrane</keyword>
<keyword evidence="4" id="KW-1185">Reference proteome</keyword>
<keyword evidence="1" id="KW-0472">Membrane</keyword>
<dbReference type="AlphaFoldDB" id="A0A7Z0EQ84"/>
<comment type="caution">
    <text evidence="3">The sequence shown here is derived from an EMBL/GenBank/DDBJ whole genome shotgun (WGS) entry which is preliminary data.</text>
</comment>
<organism evidence="3 4">
    <name type="scientific">Nocardiopsis aegyptia</name>
    <dbReference type="NCBI Taxonomy" id="220378"/>
    <lineage>
        <taxon>Bacteria</taxon>
        <taxon>Bacillati</taxon>
        <taxon>Actinomycetota</taxon>
        <taxon>Actinomycetes</taxon>
        <taxon>Streptosporangiales</taxon>
        <taxon>Nocardiopsidaceae</taxon>
        <taxon>Nocardiopsis</taxon>
    </lineage>
</organism>
<name>A0A7Z0EQ84_9ACTN</name>
<evidence type="ECO:0000313" key="3">
    <source>
        <dbReference type="EMBL" id="NYJ36277.1"/>
    </source>
</evidence>
<sequence length="420" mass="43887">MVTPTVLTAGLAAAVVTASVVPAGADTQDGLPPTQDIVDELENDGVFIDPSITTVPDSDIGALETAAAEAEVPVYYVFVPEGNATSASGVEQFMDPVMADVGDGVYGVLSGSENFFVVSPNVEDTAAIREEALANGGDPPNPIDTLVAMPEAAAETQEAPAGGVTSGVVLLAILVLLVAGGGWFVYNQRKKRAEEKAKQLAEIKQMATEDVVRLGEDVARLEIDLSAVDDDTRTDYSRAMDSYDQAKSLLDTLQEPDQVRTVTSALEDGRYYMTATRARLNGEEVPARRGPCFFNPQHGPSTTDVEWAPPGGSPRSVTACDACARAVRTGGQPDVRLVEVDGERRPYYDAGPAYSPYAGGYFGMDMMMGMFTGMMMGSMMGSMLGGGMMGGDMGGGDMGGDFGGGDMGGGDFGDFGGFDF</sequence>
<feature type="transmembrane region" description="Helical" evidence="1">
    <location>
        <begin position="370"/>
        <end position="389"/>
    </location>
</feature>
<evidence type="ECO:0000256" key="2">
    <source>
        <dbReference type="SAM" id="SignalP"/>
    </source>
</evidence>
<evidence type="ECO:0000256" key="1">
    <source>
        <dbReference type="SAM" id="Phobius"/>
    </source>
</evidence>
<protein>
    <recommendedName>
        <fullName evidence="5">Chemotaxis protein CheA</fullName>
    </recommendedName>
</protein>
<reference evidence="3 4" key="1">
    <citation type="submission" date="2020-07" db="EMBL/GenBank/DDBJ databases">
        <title>Sequencing the genomes of 1000 actinobacteria strains.</title>
        <authorList>
            <person name="Klenk H.-P."/>
        </authorList>
    </citation>
    <scope>NUCLEOTIDE SEQUENCE [LARGE SCALE GENOMIC DNA]</scope>
    <source>
        <strain evidence="3 4">DSM 44442</strain>
    </source>
</reference>
<feature type="signal peptide" evidence="2">
    <location>
        <begin position="1"/>
        <end position="25"/>
    </location>
</feature>
<dbReference type="EMBL" id="JACCFS010000001">
    <property type="protein sequence ID" value="NYJ36277.1"/>
    <property type="molecule type" value="Genomic_DNA"/>
</dbReference>
<feature type="chain" id="PRO_5031120389" description="Chemotaxis protein CheA" evidence="2">
    <location>
        <begin position="26"/>
        <end position="420"/>
    </location>
</feature>
<evidence type="ECO:0000313" key="4">
    <source>
        <dbReference type="Proteomes" id="UP000572051"/>
    </source>
</evidence>
<feature type="transmembrane region" description="Helical" evidence="1">
    <location>
        <begin position="167"/>
        <end position="186"/>
    </location>
</feature>
<gene>
    <name evidence="3" type="ORF">HNR10_004158</name>
</gene>
<keyword evidence="2" id="KW-0732">Signal</keyword>
<keyword evidence="1" id="KW-1133">Transmembrane helix</keyword>